<dbReference type="AlphaFoldDB" id="A0AAV4NS50"/>
<reference evidence="2 3" key="1">
    <citation type="submission" date="2021-06" db="EMBL/GenBank/DDBJ databases">
        <title>Caerostris extrusa draft genome.</title>
        <authorList>
            <person name="Kono N."/>
            <person name="Arakawa K."/>
        </authorList>
    </citation>
    <scope>NUCLEOTIDE SEQUENCE [LARGE SCALE GENOMIC DNA]</scope>
</reference>
<dbReference type="EMBL" id="BPLR01021258">
    <property type="protein sequence ID" value="GIX87667.1"/>
    <property type="molecule type" value="Genomic_DNA"/>
</dbReference>
<name>A0AAV4NS50_CAEEX</name>
<proteinExistence type="predicted"/>
<evidence type="ECO:0000256" key="1">
    <source>
        <dbReference type="SAM" id="SignalP"/>
    </source>
</evidence>
<organism evidence="2 3">
    <name type="scientific">Caerostris extrusa</name>
    <name type="common">Bark spider</name>
    <name type="synonym">Caerostris bankana</name>
    <dbReference type="NCBI Taxonomy" id="172846"/>
    <lineage>
        <taxon>Eukaryota</taxon>
        <taxon>Metazoa</taxon>
        <taxon>Ecdysozoa</taxon>
        <taxon>Arthropoda</taxon>
        <taxon>Chelicerata</taxon>
        <taxon>Arachnida</taxon>
        <taxon>Araneae</taxon>
        <taxon>Araneomorphae</taxon>
        <taxon>Entelegynae</taxon>
        <taxon>Araneoidea</taxon>
        <taxon>Araneidae</taxon>
        <taxon>Caerostris</taxon>
    </lineage>
</organism>
<gene>
    <name evidence="2" type="ORF">CEXT_274131</name>
</gene>
<keyword evidence="1" id="KW-0732">Signal</keyword>
<evidence type="ECO:0000313" key="2">
    <source>
        <dbReference type="EMBL" id="GIX87667.1"/>
    </source>
</evidence>
<protein>
    <recommendedName>
        <fullName evidence="4">Secreted protein</fullName>
    </recommendedName>
</protein>
<dbReference type="Proteomes" id="UP001054945">
    <property type="component" value="Unassembled WGS sequence"/>
</dbReference>
<evidence type="ECO:0008006" key="4">
    <source>
        <dbReference type="Google" id="ProtNLM"/>
    </source>
</evidence>
<accession>A0AAV4NS50</accession>
<feature type="signal peptide" evidence="1">
    <location>
        <begin position="1"/>
        <end position="30"/>
    </location>
</feature>
<sequence length="89" mass="10226">MILHIGMQNHIVRLHSFLCLLSLNIRFSIPSINYEEIAATIRNHCTRLRAWCIPQVSSCISPKKRVPRFGDHYARGCAVGLKETELNCY</sequence>
<comment type="caution">
    <text evidence="2">The sequence shown here is derived from an EMBL/GenBank/DDBJ whole genome shotgun (WGS) entry which is preliminary data.</text>
</comment>
<evidence type="ECO:0000313" key="3">
    <source>
        <dbReference type="Proteomes" id="UP001054945"/>
    </source>
</evidence>
<keyword evidence="3" id="KW-1185">Reference proteome</keyword>
<feature type="chain" id="PRO_5043988559" description="Secreted protein" evidence="1">
    <location>
        <begin position="31"/>
        <end position="89"/>
    </location>
</feature>